<dbReference type="GeneID" id="97229797"/>
<dbReference type="EC" id="3.2.2.9" evidence="2"/>
<dbReference type="RefSeq" id="WP_142511302.1">
    <property type="nucleotide sequence ID" value="NZ_BMBR01000001.1"/>
</dbReference>
<dbReference type="GO" id="GO:0019284">
    <property type="term" value="P:L-methionine salvage from S-adenosylmethionine"/>
    <property type="evidence" value="ECO:0007669"/>
    <property type="project" value="TreeGrafter"/>
</dbReference>
<evidence type="ECO:0000313" key="10">
    <source>
        <dbReference type="Proteomes" id="UP001242903"/>
    </source>
</evidence>
<dbReference type="CDD" id="cd09008">
    <property type="entry name" value="MTAN"/>
    <property type="match status" value="1"/>
</dbReference>
<protein>
    <recommendedName>
        <fullName evidence="2">adenosylhomocysteine nucleosidase</fullName>
        <ecNumber evidence="2">3.2.2.9</ecNumber>
    </recommendedName>
</protein>
<dbReference type="InterPro" id="IPR000845">
    <property type="entry name" value="Nucleoside_phosphorylase_d"/>
</dbReference>
<organism evidence="7 9">
    <name type="scientific">Leuconostoc falkenbergense</name>
    <dbReference type="NCBI Taxonomy" id="2766470"/>
    <lineage>
        <taxon>Bacteria</taxon>
        <taxon>Bacillati</taxon>
        <taxon>Bacillota</taxon>
        <taxon>Bacilli</taxon>
        <taxon>Lactobacillales</taxon>
        <taxon>Lactobacillaceae</taxon>
        <taxon>Leuconostoc</taxon>
    </lineage>
</organism>
<dbReference type="SUPFAM" id="SSF53167">
    <property type="entry name" value="Purine and uridine phosphorylases"/>
    <property type="match status" value="1"/>
</dbReference>
<dbReference type="GO" id="GO:0008930">
    <property type="term" value="F:methylthioadenosine nucleosidase activity"/>
    <property type="evidence" value="ECO:0007669"/>
    <property type="project" value="InterPro"/>
</dbReference>
<dbReference type="GO" id="GO:0008782">
    <property type="term" value="F:adenosylhomocysteine nucleosidase activity"/>
    <property type="evidence" value="ECO:0007669"/>
    <property type="project" value="UniProtKB-EC"/>
</dbReference>
<comment type="caution">
    <text evidence="7">The sequence shown here is derived from an EMBL/GenBank/DDBJ whole genome shotgun (WGS) entry which is preliminary data.</text>
</comment>
<evidence type="ECO:0000259" key="6">
    <source>
        <dbReference type="Pfam" id="PF01048"/>
    </source>
</evidence>
<keyword evidence="5" id="KW-0486">Methionine biosynthesis</keyword>
<proteinExistence type="predicted"/>
<evidence type="ECO:0000256" key="1">
    <source>
        <dbReference type="ARBA" id="ARBA00004945"/>
    </source>
</evidence>
<evidence type="ECO:0000313" key="7">
    <source>
        <dbReference type="EMBL" id="MCX7578464.1"/>
    </source>
</evidence>
<dbReference type="AlphaFoldDB" id="A0A9X3E7D9"/>
<evidence type="ECO:0000313" key="8">
    <source>
        <dbReference type="EMBL" id="MDM7647573.1"/>
    </source>
</evidence>
<dbReference type="GO" id="GO:0019509">
    <property type="term" value="P:L-methionine salvage from methylthioadenosine"/>
    <property type="evidence" value="ECO:0007669"/>
    <property type="project" value="InterPro"/>
</dbReference>
<keyword evidence="10" id="KW-1185">Reference proteome</keyword>
<evidence type="ECO:0000313" key="9">
    <source>
        <dbReference type="Proteomes" id="UP001080333"/>
    </source>
</evidence>
<comment type="pathway">
    <text evidence="1">Amino-acid biosynthesis; L-methionine biosynthesis via salvage pathway; S-methyl-5-thio-alpha-D-ribose 1-phosphate from S-methyl-5'-thioadenosine (hydrolase route): step 1/2.</text>
</comment>
<name>A0A9X3E7D9_9LACO</name>
<dbReference type="PANTHER" id="PTHR46832">
    <property type="entry name" value="5'-METHYLTHIOADENOSINE/S-ADENOSYLHOMOCYSTEINE NUCLEOSIDASE"/>
    <property type="match status" value="1"/>
</dbReference>
<dbReference type="InterPro" id="IPR035994">
    <property type="entry name" value="Nucleoside_phosphorylase_sf"/>
</dbReference>
<sequence>MYGVVSPMFEEGKTLINRLAERQTIVIAHKTFHIGYIGRENIVVVEAGIGKVAAAISTTLLLSNFKIDSIINAGSAGSLNKYLHVHDVVIGKELVYGDADATVFGYSIGQIPKQPARFVTNEALSQGIYKSIVDQGLKKIQGLIVTTDLFLGEKKIRENIVKNFPDGLASDMEGAAVAQVAHHFKVPYTVLRVISDEATDGAGVTFDEVIDEIGDEVGNILINYFESLS</sequence>
<gene>
    <name evidence="7" type="ORF">D0502_03525</name>
    <name evidence="8" type="ORF">QUE93_11290</name>
</gene>
<dbReference type="EMBL" id="QVOQ01000006">
    <property type="protein sequence ID" value="MCX7578464.1"/>
    <property type="molecule type" value="Genomic_DNA"/>
</dbReference>
<dbReference type="Gene3D" id="3.40.50.1580">
    <property type="entry name" value="Nucleoside phosphorylase domain"/>
    <property type="match status" value="1"/>
</dbReference>
<dbReference type="GO" id="GO:0009164">
    <property type="term" value="P:nucleoside catabolic process"/>
    <property type="evidence" value="ECO:0007669"/>
    <property type="project" value="InterPro"/>
</dbReference>
<evidence type="ECO:0000256" key="5">
    <source>
        <dbReference type="ARBA" id="ARBA00023167"/>
    </source>
</evidence>
<evidence type="ECO:0000256" key="3">
    <source>
        <dbReference type="ARBA" id="ARBA00022605"/>
    </source>
</evidence>
<evidence type="ECO:0000256" key="4">
    <source>
        <dbReference type="ARBA" id="ARBA00022801"/>
    </source>
</evidence>
<accession>A0A9X3E7D9</accession>
<dbReference type="NCBIfam" id="TIGR01704">
    <property type="entry name" value="MTA_SAH-Nsdase"/>
    <property type="match status" value="1"/>
</dbReference>
<dbReference type="Proteomes" id="UP001242903">
    <property type="component" value="Unassembled WGS sequence"/>
</dbReference>
<keyword evidence="7" id="KW-0326">Glycosidase</keyword>
<dbReference type="EMBL" id="JAUCAQ010000043">
    <property type="protein sequence ID" value="MDM7647573.1"/>
    <property type="molecule type" value="Genomic_DNA"/>
</dbReference>
<dbReference type="PANTHER" id="PTHR46832:SF1">
    <property type="entry name" value="5'-METHYLTHIOADENOSINE_S-ADENOSYLHOMOCYSTEINE NUCLEOSIDASE"/>
    <property type="match status" value="1"/>
</dbReference>
<evidence type="ECO:0000256" key="2">
    <source>
        <dbReference type="ARBA" id="ARBA00011974"/>
    </source>
</evidence>
<dbReference type="Pfam" id="PF01048">
    <property type="entry name" value="PNP_UDP_1"/>
    <property type="match status" value="1"/>
</dbReference>
<dbReference type="Proteomes" id="UP001080333">
    <property type="component" value="Unassembled WGS sequence"/>
</dbReference>
<dbReference type="NCBIfam" id="NF004079">
    <property type="entry name" value="PRK05584.1"/>
    <property type="match status" value="1"/>
</dbReference>
<feature type="domain" description="Nucleoside phosphorylase" evidence="6">
    <location>
        <begin position="2"/>
        <end position="213"/>
    </location>
</feature>
<reference evidence="7" key="1">
    <citation type="submission" date="2018-08" db="EMBL/GenBank/DDBJ databases">
        <title>Draft genome sequences of Leuconostoc spp. and Weissella spp. with biocontrol potential.</title>
        <authorList>
            <person name="Lo R."/>
            <person name="Ho V.T.T."/>
            <person name="Turner M.S."/>
        </authorList>
    </citation>
    <scope>NUCLEOTIDE SEQUENCE</scope>
    <source>
        <strain evidence="7">156</strain>
    </source>
</reference>
<keyword evidence="3" id="KW-0028">Amino-acid biosynthesis</keyword>
<dbReference type="GO" id="GO:0005829">
    <property type="term" value="C:cytosol"/>
    <property type="evidence" value="ECO:0007669"/>
    <property type="project" value="TreeGrafter"/>
</dbReference>
<reference evidence="8 10" key="2">
    <citation type="submission" date="2023-06" db="EMBL/GenBank/DDBJ databases">
        <title>Draft Genome Sequences of lactic acid bacteria strains isolated from fermented milk products.</title>
        <authorList>
            <person name="Elcheninov A.G."/>
            <person name="Klyukina A."/>
            <person name="Zayulina K.S."/>
            <person name="Gavirova L.A."/>
            <person name="Shcherbakova P.A."/>
            <person name="Shestakov A.I."/>
            <person name="Kublanov I.V."/>
            <person name="Kochetkova T.V."/>
        </authorList>
    </citation>
    <scope>NUCLEOTIDE SEQUENCE [LARGE SCALE GENOMIC DNA]</scope>
    <source>
        <strain evidence="8 10">TOM.81</strain>
    </source>
</reference>
<keyword evidence="4 7" id="KW-0378">Hydrolase</keyword>
<dbReference type="InterPro" id="IPR010049">
    <property type="entry name" value="MTA_SAH_Nsdase"/>
</dbReference>